<accession>A0A565CLD6</accession>
<dbReference type="Proteomes" id="UP000489600">
    <property type="component" value="Unassembled WGS sequence"/>
</dbReference>
<protein>
    <submittedName>
        <fullName evidence="1">Uncharacterized protein</fullName>
    </submittedName>
</protein>
<keyword evidence="2" id="KW-1185">Reference proteome</keyword>
<evidence type="ECO:0000313" key="2">
    <source>
        <dbReference type="Proteomes" id="UP000489600"/>
    </source>
</evidence>
<organism evidence="1 2">
    <name type="scientific">Arabis nemorensis</name>
    <dbReference type="NCBI Taxonomy" id="586526"/>
    <lineage>
        <taxon>Eukaryota</taxon>
        <taxon>Viridiplantae</taxon>
        <taxon>Streptophyta</taxon>
        <taxon>Embryophyta</taxon>
        <taxon>Tracheophyta</taxon>
        <taxon>Spermatophyta</taxon>
        <taxon>Magnoliopsida</taxon>
        <taxon>eudicotyledons</taxon>
        <taxon>Gunneridae</taxon>
        <taxon>Pentapetalae</taxon>
        <taxon>rosids</taxon>
        <taxon>malvids</taxon>
        <taxon>Brassicales</taxon>
        <taxon>Brassicaceae</taxon>
        <taxon>Arabideae</taxon>
        <taxon>Arabis</taxon>
    </lineage>
</organism>
<evidence type="ECO:0000313" key="1">
    <source>
        <dbReference type="EMBL" id="VVB14538.1"/>
    </source>
</evidence>
<proteinExistence type="predicted"/>
<sequence>MSTRKVSSRSTTLACSKRCRFSVDHRRCRHRKRGETSERRPRPDKVTHFHLRERFVGKMPVRDSSILLMRNF</sequence>
<gene>
    <name evidence="1" type="ORF">ANE_LOCUS24982</name>
</gene>
<comment type="caution">
    <text evidence="1">The sequence shown here is derived from an EMBL/GenBank/DDBJ whole genome shotgun (WGS) entry which is preliminary data.</text>
</comment>
<dbReference type="EMBL" id="CABITT030000008">
    <property type="protein sequence ID" value="VVB14538.1"/>
    <property type="molecule type" value="Genomic_DNA"/>
</dbReference>
<reference evidence="1" key="1">
    <citation type="submission" date="2019-07" db="EMBL/GenBank/DDBJ databases">
        <authorList>
            <person name="Dittberner H."/>
        </authorList>
    </citation>
    <scope>NUCLEOTIDE SEQUENCE [LARGE SCALE GENOMIC DNA]</scope>
</reference>
<dbReference type="AlphaFoldDB" id="A0A565CLD6"/>
<name>A0A565CLD6_9BRAS</name>